<dbReference type="AlphaFoldDB" id="A0AAV4PSL5"/>
<gene>
    <name evidence="2" type="ORF">CEXT_201641</name>
</gene>
<evidence type="ECO:0000313" key="2">
    <source>
        <dbReference type="EMBL" id="GIX98930.1"/>
    </source>
</evidence>
<sequence>MDNHRCCFFWLFLLRRHRVGTWSFLLYIEKKTSERPKRHQSLCCCFVGRCFQPNAALPRRPEVELHGKCGLKRRSGYRLFQPTCSREFLPSESNCFDTGHSIQSE</sequence>
<proteinExistence type="predicted"/>
<feature type="chain" id="PRO_5043472780" description="Secreted protein" evidence="1">
    <location>
        <begin position="22"/>
        <end position="105"/>
    </location>
</feature>
<feature type="signal peptide" evidence="1">
    <location>
        <begin position="1"/>
        <end position="21"/>
    </location>
</feature>
<dbReference type="Proteomes" id="UP001054945">
    <property type="component" value="Unassembled WGS sequence"/>
</dbReference>
<evidence type="ECO:0000256" key="1">
    <source>
        <dbReference type="SAM" id="SignalP"/>
    </source>
</evidence>
<evidence type="ECO:0008006" key="4">
    <source>
        <dbReference type="Google" id="ProtNLM"/>
    </source>
</evidence>
<organism evidence="2 3">
    <name type="scientific">Caerostris extrusa</name>
    <name type="common">Bark spider</name>
    <name type="synonym">Caerostris bankana</name>
    <dbReference type="NCBI Taxonomy" id="172846"/>
    <lineage>
        <taxon>Eukaryota</taxon>
        <taxon>Metazoa</taxon>
        <taxon>Ecdysozoa</taxon>
        <taxon>Arthropoda</taxon>
        <taxon>Chelicerata</taxon>
        <taxon>Arachnida</taxon>
        <taxon>Araneae</taxon>
        <taxon>Araneomorphae</taxon>
        <taxon>Entelegynae</taxon>
        <taxon>Araneoidea</taxon>
        <taxon>Araneidae</taxon>
        <taxon>Caerostris</taxon>
    </lineage>
</organism>
<keyword evidence="1" id="KW-0732">Signal</keyword>
<comment type="caution">
    <text evidence="2">The sequence shown here is derived from an EMBL/GenBank/DDBJ whole genome shotgun (WGS) entry which is preliminary data.</text>
</comment>
<evidence type="ECO:0000313" key="3">
    <source>
        <dbReference type="Proteomes" id="UP001054945"/>
    </source>
</evidence>
<reference evidence="2 3" key="1">
    <citation type="submission" date="2021-06" db="EMBL/GenBank/DDBJ databases">
        <title>Caerostris extrusa draft genome.</title>
        <authorList>
            <person name="Kono N."/>
            <person name="Arakawa K."/>
        </authorList>
    </citation>
    <scope>NUCLEOTIDE SEQUENCE [LARGE SCALE GENOMIC DNA]</scope>
</reference>
<dbReference type="EMBL" id="BPLR01004985">
    <property type="protein sequence ID" value="GIX98930.1"/>
    <property type="molecule type" value="Genomic_DNA"/>
</dbReference>
<keyword evidence="3" id="KW-1185">Reference proteome</keyword>
<accession>A0AAV4PSL5</accession>
<name>A0AAV4PSL5_CAEEX</name>
<protein>
    <recommendedName>
        <fullName evidence="4">Secreted protein</fullName>
    </recommendedName>
</protein>